<feature type="compositionally biased region" description="Basic and acidic residues" evidence="4">
    <location>
        <begin position="265"/>
        <end position="293"/>
    </location>
</feature>
<dbReference type="STRING" id="708197.A0A166QI75"/>
<dbReference type="Pfam" id="PF08661">
    <property type="entry name" value="Rep_fac-A_3"/>
    <property type="match status" value="1"/>
</dbReference>
<feature type="region of interest" description="Disordered" evidence="4">
    <location>
        <begin position="126"/>
        <end position="297"/>
    </location>
</feature>
<dbReference type="PANTHER" id="PTHR15114">
    <property type="entry name" value="REPLICATION PROTEIN A3"/>
    <property type="match status" value="1"/>
</dbReference>
<proteinExistence type="inferred from homology"/>
<protein>
    <submittedName>
        <fullName evidence="5">Replication factor A protein 3</fullName>
    </submittedName>
</protein>
<feature type="compositionally biased region" description="Low complexity" evidence="4">
    <location>
        <begin position="173"/>
        <end position="182"/>
    </location>
</feature>
<dbReference type="Proteomes" id="UP000076552">
    <property type="component" value="Unassembled WGS sequence"/>
</dbReference>
<dbReference type="GO" id="GO:0035861">
    <property type="term" value="C:site of double-strand break"/>
    <property type="evidence" value="ECO:0007669"/>
    <property type="project" value="TreeGrafter"/>
</dbReference>
<dbReference type="GO" id="GO:0006298">
    <property type="term" value="P:mismatch repair"/>
    <property type="evidence" value="ECO:0007669"/>
    <property type="project" value="TreeGrafter"/>
</dbReference>
<keyword evidence="3" id="KW-0539">Nucleus</keyword>
<dbReference type="CDD" id="cd04479">
    <property type="entry name" value="RPA3"/>
    <property type="match status" value="1"/>
</dbReference>
<comment type="caution">
    <text evidence="5">The sequence shown here is derived from an EMBL/GenBank/DDBJ whole genome shotgun (WGS) entry which is preliminary data.</text>
</comment>
<keyword evidence="6" id="KW-1185">Reference proteome</keyword>
<dbReference type="InterPro" id="IPR013970">
    <property type="entry name" value="Rfa2"/>
</dbReference>
<dbReference type="GO" id="GO:0003697">
    <property type="term" value="F:single-stranded DNA binding"/>
    <property type="evidence" value="ECO:0007669"/>
    <property type="project" value="TreeGrafter"/>
</dbReference>
<dbReference type="GO" id="GO:0006289">
    <property type="term" value="P:nucleotide-excision repair"/>
    <property type="evidence" value="ECO:0007669"/>
    <property type="project" value="TreeGrafter"/>
</dbReference>
<evidence type="ECO:0000256" key="1">
    <source>
        <dbReference type="ARBA" id="ARBA00004123"/>
    </source>
</evidence>
<dbReference type="GO" id="GO:0006260">
    <property type="term" value="P:DNA replication"/>
    <property type="evidence" value="ECO:0007669"/>
    <property type="project" value="InterPro"/>
</dbReference>
<feature type="compositionally biased region" description="Polar residues" evidence="4">
    <location>
        <begin position="255"/>
        <end position="264"/>
    </location>
</feature>
<sequence>MAEATSTPRITAQYLDNYVGRNVMLIGKVLQLRGDSAVLDADGNITAILNRDVHLTNGNGAQIIGKVNPDLSIKVLSSRDLGPDVDYQLAAAVVEATHHHKSLFPSGRVYGQSQVTIPAPCQPACTADTTPPRAPVVQPAKAITAATRRQQNHQQRTPSSTRNRHQPQPRYAPPTSTLPSPDLTRHQSAMPIPSTHPPSPQTQRHGPATLHPSSESLQQSHHWRPPHVTQDQGTSSPYRPARTATLPSIRPSVPTPDTRTPQPNETREDVSRSGNARETRDNSLCRQRPRPEEPEVQVEEVVDDSELLGPILDGIGRMAVGTVAMQMDEAGRWRIRRDSGGEST</sequence>
<evidence type="ECO:0000256" key="3">
    <source>
        <dbReference type="ARBA" id="ARBA00023242"/>
    </source>
</evidence>
<accession>A0A166QI75</accession>
<dbReference type="GO" id="GO:0005662">
    <property type="term" value="C:DNA replication factor A complex"/>
    <property type="evidence" value="ECO:0007669"/>
    <property type="project" value="TreeGrafter"/>
</dbReference>
<reference evidence="5 6" key="1">
    <citation type="submission" date="2015-06" db="EMBL/GenBank/DDBJ databases">
        <title>Survival trade-offs in plant roots during colonization by closely related pathogenic and mutualistic fungi.</title>
        <authorList>
            <person name="Hacquard S."/>
            <person name="Kracher B."/>
            <person name="Hiruma K."/>
            <person name="Weinman A."/>
            <person name="Muench P."/>
            <person name="Garrido Oter R."/>
            <person name="Ver Loren van Themaat E."/>
            <person name="Dallerey J.-F."/>
            <person name="Damm U."/>
            <person name="Henrissat B."/>
            <person name="Lespinet O."/>
            <person name="Thon M."/>
            <person name="Kemen E."/>
            <person name="McHardy A.C."/>
            <person name="Schulze-Lefert P."/>
            <person name="O'Connell R.J."/>
        </authorList>
    </citation>
    <scope>NUCLEOTIDE SEQUENCE [LARGE SCALE GENOMIC DNA]</scope>
    <source>
        <strain evidence="5 6">0861</strain>
    </source>
</reference>
<dbReference type="SUPFAM" id="SSF50249">
    <property type="entry name" value="Nucleic acid-binding proteins"/>
    <property type="match status" value="1"/>
</dbReference>
<feature type="compositionally biased region" description="Polar residues" evidence="4">
    <location>
        <begin position="147"/>
        <end position="161"/>
    </location>
</feature>
<organism evidence="5 6">
    <name type="scientific">Colletotrichum tofieldiae</name>
    <dbReference type="NCBI Taxonomy" id="708197"/>
    <lineage>
        <taxon>Eukaryota</taxon>
        <taxon>Fungi</taxon>
        <taxon>Dikarya</taxon>
        <taxon>Ascomycota</taxon>
        <taxon>Pezizomycotina</taxon>
        <taxon>Sordariomycetes</taxon>
        <taxon>Hypocreomycetidae</taxon>
        <taxon>Glomerellales</taxon>
        <taxon>Glomerellaceae</taxon>
        <taxon>Colletotrichum</taxon>
        <taxon>Colletotrichum spaethianum species complex</taxon>
    </lineage>
</organism>
<dbReference type="PANTHER" id="PTHR15114:SF1">
    <property type="entry name" value="REPLICATION PROTEIN A 14 KDA SUBUNIT"/>
    <property type="match status" value="1"/>
</dbReference>
<evidence type="ECO:0000256" key="4">
    <source>
        <dbReference type="SAM" id="MobiDB-lite"/>
    </source>
</evidence>
<dbReference type="EMBL" id="LFIV01000133">
    <property type="protein sequence ID" value="KZL67962.1"/>
    <property type="molecule type" value="Genomic_DNA"/>
</dbReference>
<dbReference type="GO" id="GO:0000724">
    <property type="term" value="P:double-strand break repair via homologous recombination"/>
    <property type="evidence" value="ECO:0007669"/>
    <property type="project" value="TreeGrafter"/>
</dbReference>
<gene>
    <name evidence="5" type="ORF">CT0861_12711</name>
</gene>
<evidence type="ECO:0000256" key="2">
    <source>
        <dbReference type="ARBA" id="ARBA00009761"/>
    </source>
</evidence>
<dbReference type="GO" id="GO:0006284">
    <property type="term" value="P:base-excision repair"/>
    <property type="evidence" value="ECO:0007669"/>
    <property type="project" value="TreeGrafter"/>
</dbReference>
<dbReference type="GO" id="GO:0003684">
    <property type="term" value="F:damaged DNA binding"/>
    <property type="evidence" value="ECO:0007669"/>
    <property type="project" value="TreeGrafter"/>
</dbReference>
<feature type="compositionally biased region" description="Polar residues" evidence="4">
    <location>
        <begin position="211"/>
        <end position="220"/>
    </location>
</feature>
<name>A0A166QI75_9PEZI</name>
<comment type="subcellular location">
    <subcellularLocation>
        <location evidence="1">Nucleus</location>
    </subcellularLocation>
</comment>
<dbReference type="InterPro" id="IPR012340">
    <property type="entry name" value="NA-bd_OB-fold"/>
</dbReference>
<dbReference type="AlphaFoldDB" id="A0A166QI75"/>
<evidence type="ECO:0000313" key="5">
    <source>
        <dbReference type="EMBL" id="KZL67962.1"/>
    </source>
</evidence>
<evidence type="ECO:0000313" key="6">
    <source>
        <dbReference type="Proteomes" id="UP000076552"/>
    </source>
</evidence>
<comment type="similarity">
    <text evidence="2">Belongs to the replication factor A protein 3 family.</text>
</comment>
<dbReference type="Gene3D" id="2.40.50.140">
    <property type="entry name" value="Nucleic acid-binding proteins"/>
    <property type="match status" value="1"/>
</dbReference>